<keyword evidence="7" id="KW-0902">Two-component regulatory system</keyword>
<keyword evidence="6" id="KW-0418">Kinase</keyword>
<evidence type="ECO:0000313" key="9">
    <source>
        <dbReference type="EMBL" id="GAA1924476.1"/>
    </source>
</evidence>
<keyword evidence="10" id="KW-1185">Reference proteome</keyword>
<dbReference type="PANTHER" id="PTHR43711:SF31">
    <property type="entry name" value="HISTIDINE KINASE"/>
    <property type="match status" value="1"/>
</dbReference>
<dbReference type="InterPro" id="IPR050736">
    <property type="entry name" value="Sensor_HK_Regulatory"/>
</dbReference>
<evidence type="ECO:0000256" key="4">
    <source>
        <dbReference type="ARBA" id="ARBA00022553"/>
    </source>
</evidence>
<dbReference type="InterPro" id="IPR036890">
    <property type="entry name" value="HATPase_C_sf"/>
</dbReference>
<evidence type="ECO:0000256" key="1">
    <source>
        <dbReference type="ARBA" id="ARBA00000085"/>
    </source>
</evidence>
<dbReference type="InterPro" id="IPR003594">
    <property type="entry name" value="HATPase_dom"/>
</dbReference>
<evidence type="ECO:0000256" key="7">
    <source>
        <dbReference type="ARBA" id="ARBA00023012"/>
    </source>
</evidence>
<feature type="domain" description="Histidine kinase" evidence="8">
    <location>
        <begin position="332"/>
        <end position="560"/>
    </location>
</feature>
<dbReference type="InterPro" id="IPR004358">
    <property type="entry name" value="Sig_transdc_His_kin-like_C"/>
</dbReference>
<keyword evidence="4" id="KW-0597">Phosphoprotein</keyword>
<dbReference type="SUPFAM" id="SSF47384">
    <property type="entry name" value="Homodimeric domain of signal transducing histidine kinase"/>
    <property type="match status" value="1"/>
</dbReference>
<dbReference type="Gene3D" id="3.30.565.10">
    <property type="entry name" value="Histidine kinase-like ATPase, C-terminal domain"/>
    <property type="match status" value="1"/>
</dbReference>
<comment type="subcellular location">
    <subcellularLocation>
        <location evidence="2">Cell membrane</location>
    </subcellularLocation>
</comment>
<gene>
    <name evidence="9" type="ORF">GCM10009688_31920</name>
</gene>
<dbReference type="PRINTS" id="PR00344">
    <property type="entry name" value="BCTRLSENSOR"/>
</dbReference>
<dbReference type="Gene3D" id="1.10.287.130">
    <property type="match status" value="1"/>
</dbReference>
<evidence type="ECO:0000256" key="5">
    <source>
        <dbReference type="ARBA" id="ARBA00022679"/>
    </source>
</evidence>
<evidence type="ECO:0000259" key="8">
    <source>
        <dbReference type="PROSITE" id="PS50109"/>
    </source>
</evidence>
<sequence length="560" mass="60098">MPTAPTHEGLSTDSLREDLPALVAVSDPQLRSEVEEALGFAGLRPVLHGTAPESQLPVLAVVDTTALQQAGTDLRRWLLPAADGSGPPVILVTPGELLDVEDMVRRGITDFVLSPVSGSDLSYRAALIRAETLAVRRRREVNAVLRGKTRVISAAVRATNDPHVMSEAVVSGLGDAFRADHVALTTFPDERVPELLTSWSRPGSRCAIPAPDPELAADVAEMLWDSGKILASRDHQDPDPDVHPILHPAPRDAGLRTSVIVPLGHGDRPFGLIWLAGENAARTWTPTELSLIQHVSGNLAHGLVQGHLITAQRTVLARQRELDREKTDFVATINHELRTPLTSITGYLDLILDGSGGGISPEVAQMLEIVGRNATRLNHLIGDLLTISRADADETRMDVEELVLRDLLEQVIASLTPAASSRNIELTLDELDPELRLDLRLDGDREQLERVFMNLISNAVKFTPPSGSVRLTAGLCEPGDGTAPMIRVCVQDTGIGIPEEDLPKLFSRFFRASNATAAAIPGTGLGLSIVQDIVNQHGGRLSISSTIGEGTCAEVMLPAS</sequence>
<dbReference type="Pfam" id="PF02518">
    <property type="entry name" value="HATPase_c"/>
    <property type="match status" value="1"/>
</dbReference>
<dbReference type="Pfam" id="PF01590">
    <property type="entry name" value="GAF"/>
    <property type="match status" value="1"/>
</dbReference>
<dbReference type="SMART" id="SM00065">
    <property type="entry name" value="GAF"/>
    <property type="match status" value="1"/>
</dbReference>
<dbReference type="CDD" id="cd00075">
    <property type="entry name" value="HATPase"/>
    <property type="match status" value="1"/>
</dbReference>
<dbReference type="RefSeq" id="WP_152229515.1">
    <property type="nucleotide sequence ID" value="NZ_BAAALV010000008.1"/>
</dbReference>
<evidence type="ECO:0000256" key="6">
    <source>
        <dbReference type="ARBA" id="ARBA00022777"/>
    </source>
</evidence>
<dbReference type="EMBL" id="BAAALV010000008">
    <property type="protein sequence ID" value="GAA1924476.1"/>
    <property type="molecule type" value="Genomic_DNA"/>
</dbReference>
<reference evidence="9 10" key="1">
    <citation type="journal article" date="2019" name="Int. J. Syst. Evol. Microbiol.">
        <title>The Global Catalogue of Microorganisms (GCM) 10K type strain sequencing project: providing services to taxonomists for standard genome sequencing and annotation.</title>
        <authorList>
            <consortium name="The Broad Institute Genomics Platform"/>
            <consortium name="The Broad Institute Genome Sequencing Center for Infectious Disease"/>
            <person name="Wu L."/>
            <person name="Ma J."/>
        </authorList>
    </citation>
    <scope>NUCLEOTIDE SEQUENCE [LARGE SCALE GENOMIC DNA]</scope>
    <source>
        <strain evidence="9 10">JCM 13316</strain>
    </source>
</reference>
<dbReference type="InterPro" id="IPR029016">
    <property type="entry name" value="GAF-like_dom_sf"/>
</dbReference>
<dbReference type="SMART" id="SM00387">
    <property type="entry name" value="HATPase_c"/>
    <property type="match status" value="1"/>
</dbReference>
<dbReference type="PROSITE" id="PS50109">
    <property type="entry name" value="HIS_KIN"/>
    <property type="match status" value="1"/>
</dbReference>
<dbReference type="InterPro" id="IPR003661">
    <property type="entry name" value="HisK_dim/P_dom"/>
</dbReference>
<accession>A0ABN2PP07</accession>
<dbReference type="CDD" id="cd00082">
    <property type="entry name" value="HisKA"/>
    <property type="match status" value="1"/>
</dbReference>
<name>A0ABN2PP07_9MICC</name>
<dbReference type="InterPro" id="IPR005467">
    <property type="entry name" value="His_kinase_dom"/>
</dbReference>
<dbReference type="EC" id="2.7.13.3" evidence="3"/>
<dbReference type="SUPFAM" id="SSF55781">
    <property type="entry name" value="GAF domain-like"/>
    <property type="match status" value="1"/>
</dbReference>
<evidence type="ECO:0000256" key="3">
    <source>
        <dbReference type="ARBA" id="ARBA00012438"/>
    </source>
</evidence>
<dbReference type="Pfam" id="PF00512">
    <property type="entry name" value="HisKA"/>
    <property type="match status" value="1"/>
</dbReference>
<dbReference type="SUPFAM" id="SSF55874">
    <property type="entry name" value="ATPase domain of HSP90 chaperone/DNA topoisomerase II/histidine kinase"/>
    <property type="match status" value="1"/>
</dbReference>
<comment type="caution">
    <text evidence="9">The sequence shown here is derived from an EMBL/GenBank/DDBJ whole genome shotgun (WGS) entry which is preliminary data.</text>
</comment>
<comment type="catalytic activity">
    <reaction evidence="1">
        <text>ATP + protein L-histidine = ADP + protein N-phospho-L-histidine.</text>
        <dbReference type="EC" id="2.7.13.3"/>
    </reaction>
</comment>
<dbReference type="InterPro" id="IPR036097">
    <property type="entry name" value="HisK_dim/P_sf"/>
</dbReference>
<dbReference type="Proteomes" id="UP001500784">
    <property type="component" value="Unassembled WGS sequence"/>
</dbReference>
<keyword evidence="5" id="KW-0808">Transferase</keyword>
<organism evidence="9 10">
    <name type="scientific">Arthrobacter gandavensis</name>
    <dbReference type="NCBI Taxonomy" id="169960"/>
    <lineage>
        <taxon>Bacteria</taxon>
        <taxon>Bacillati</taxon>
        <taxon>Actinomycetota</taxon>
        <taxon>Actinomycetes</taxon>
        <taxon>Micrococcales</taxon>
        <taxon>Micrococcaceae</taxon>
        <taxon>Arthrobacter</taxon>
    </lineage>
</organism>
<evidence type="ECO:0000256" key="2">
    <source>
        <dbReference type="ARBA" id="ARBA00004236"/>
    </source>
</evidence>
<dbReference type="Gene3D" id="3.30.450.40">
    <property type="match status" value="1"/>
</dbReference>
<dbReference type="PANTHER" id="PTHR43711">
    <property type="entry name" value="TWO-COMPONENT HISTIDINE KINASE"/>
    <property type="match status" value="1"/>
</dbReference>
<dbReference type="SMART" id="SM00388">
    <property type="entry name" value="HisKA"/>
    <property type="match status" value="1"/>
</dbReference>
<dbReference type="InterPro" id="IPR003018">
    <property type="entry name" value="GAF"/>
</dbReference>
<evidence type="ECO:0000313" key="10">
    <source>
        <dbReference type="Proteomes" id="UP001500784"/>
    </source>
</evidence>
<protein>
    <recommendedName>
        <fullName evidence="3">histidine kinase</fullName>
        <ecNumber evidence="3">2.7.13.3</ecNumber>
    </recommendedName>
</protein>
<proteinExistence type="predicted"/>